<sequence length="88" mass="10395">MKYEILIEGGFTAIPREYEGAIEMQKETKRMLFNLFEKKLPPENQNLRDTLQYHLKLIDGNEEYNACFDETNLPLPIRQFIATVSKKK</sequence>
<evidence type="ECO:0000313" key="1">
    <source>
        <dbReference type="EMBL" id="KKM71606.1"/>
    </source>
</evidence>
<reference evidence="1" key="1">
    <citation type="journal article" date="2015" name="Nature">
        <title>Complex archaea that bridge the gap between prokaryotes and eukaryotes.</title>
        <authorList>
            <person name="Spang A."/>
            <person name="Saw J.H."/>
            <person name="Jorgensen S.L."/>
            <person name="Zaremba-Niedzwiedzka K."/>
            <person name="Martijn J."/>
            <person name="Lind A.E."/>
            <person name="van Eijk R."/>
            <person name="Schleper C."/>
            <person name="Guy L."/>
            <person name="Ettema T.J."/>
        </authorList>
    </citation>
    <scope>NUCLEOTIDE SEQUENCE</scope>
</reference>
<name>A0A0F9KAA5_9ZZZZ</name>
<comment type="caution">
    <text evidence="1">The sequence shown here is derived from an EMBL/GenBank/DDBJ whole genome shotgun (WGS) entry which is preliminary data.</text>
</comment>
<gene>
    <name evidence="1" type="ORF">LCGC14_1428970</name>
</gene>
<protein>
    <submittedName>
        <fullName evidence="1">Uncharacterized protein</fullName>
    </submittedName>
</protein>
<dbReference type="EMBL" id="LAZR01009607">
    <property type="protein sequence ID" value="KKM71606.1"/>
    <property type="molecule type" value="Genomic_DNA"/>
</dbReference>
<organism evidence="1">
    <name type="scientific">marine sediment metagenome</name>
    <dbReference type="NCBI Taxonomy" id="412755"/>
    <lineage>
        <taxon>unclassified sequences</taxon>
        <taxon>metagenomes</taxon>
        <taxon>ecological metagenomes</taxon>
    </lineage>
</organism>
<dbReference type="AlphaFoldDB" id="A0A0F9KAA5"/>
<proteinExistence type="predicted"/>
<accession>A0A0F9KAA5</accession>